<dbReference type="InterPro" id="IPR036424">
    <property type="entry name" value="UPP_synth-like_sf"/>
</dbReference>
<keyword evidence="2" id="KW-0460">Magnesium</keyword>
<dbReference type="Gene3D" id="3.40.1180.10">
    <property type="entry name" value="Decaprenyl diphosphate synthase-like"/>
    <property type="match status" value="1"/>
</dbReference>
<dbReference type="GO" id="GO:0016020">
    <property type="term" value="C:membrane"/>
    <property type="evidence" value="ECO:0007669"/>
    <property type="project" value="TreeGrafter"/>
</dbReference>
<evidence type="ECO:0000256" key="2">
    <source>
        <dbReference type="ARBA" id="ARBA00022842"/>
    </source>
</evidence>
<name>A0A060T685_BLAAD</name>
<dbReference type="InterPro" id="IPR001441">
    <property type="entry name" value="UPP_synth-like"/>
</dbReference>
<evidence type="ECO:0000313" key="4">
    <source>
        <dbReference type="EMBL" id="CDP36289.1"/>
    </source>
</evidence>
<dbReference type="EC" id="2.5.1.-" evidence="3"/>
<dbReference type="Pfam" id="PF01255">
    <property type="entry name" value="Prenyltransf"/>
    <property type="match status" value="1"/>
</dbReference>
<dbReference type="CDD" id="cd00475">
    <property type="entry name" value="Cis_IPPS"/>
    <property type="match status" value="1"/>
</dbReference>
<dbReference type="PANTHER" id="PTHR10291">
    <property type="entry name" value="DEHYDRODOLICHYL DIPHOSPHATE SYNTHASE FAMILY MEMBER"/>
    <property type="match status" value="1"/>
</dbReference>
<dbReference type="FunFam" id="3.40.1180.10:FF:000005">
    <property type="entry name" value="Alkyl transferase"/>
    <property type="match status" value="1"/>
</dbReference>
<dbReference type="GO" id="GO:0045547">
    <property type="term" value="F:ditrans,polycis-polyprenyl diphosphate synthase [(2E,6E)-farnesyl diphosphate specific] activity"/>
    <property type="evidence" value="ECO:0007669"/>
    <property type="project" value="TreeGrafter"/>
</dbReference>
<gene>
    <name evidence="4" type="ORF">GNLVRS02_ARAD1B09548g</name>
</gene>
<dbReference type="GO" id="GO:0005811">
    <property type="term" value="C:lipid droplet"/>
    <property type="evidence" value="ECO:0007669"/>
    <property type="project" value="TreeGrafter"/>
</dbReference>
<proteinExistence type="inferred from homology"/>
<reference evidence="4" key="2">
    <citation type="submission" date="2014-06" db="EMBL/GenBank/DDBJ databases">
        <title>The complete genome of Blastobotrys (Arxula) adeninivorans LS3 - a yeast of biotechnological interest.</title>
        <authorList>
            <person name="Kunze G."/>
            <person name="Gaillardin C."/>
            <person name="Czernicka M."/>
            <person name="Durrens P."/>
            <person name="Martin T."/>
            <person name="Boer E."/>
            <person name="Gabaldon T."/>
            <person name="Cruz J."/>
            <person name="Talla E."/>
            <person name="Marck C."/>
            <person name="Goffeau A."/>
            <person name="Barbe V."/>
            <person name="Baret P."/>
            <person name="Baronian K."/>
            <person name="Beier S."/>
            <person name="Bleykasten C."/>
            <person name="Bode R."/>
            <person name="Casaregola S."/>
            <person name="Despons L."/>
            <person name="Fairhead C."/>
            <person name="Giersberg M."/>
            <person name="Gierski P."/>
            <person name="Hahnel U."/>
            <person name="Hartmann A."/>
            <person name="Jankowska D."/>
            <person name="Jubin C."/>
            <person name="Jung P."/>
            <person name="Lafontaine I."/>
            <person name="Leh-Louis V."/>
            <person name="Lemaire M."/>
            <person name="Marcet-Houben M."/>
            <person name="Mascher M."/>
            <person name="Morel G."/>
            <person name="Richard G.-F."/>
            <person name="Riechen J."/>
            <person name="Sacerdot C."/>
            <person name="Sarkar A."/>
            <person name="Savel G."/>
            <person name="Schacherer J."/>
            <person name="Sherman D."/>
            <person name="Straub M.-L."/>
            <person name="Stein N."/>
            <person name="Thierry A."/>
            <person name="Trautwein-Schult A."/>
            <person name="Westhof E."/>
            <person name="Worch S."/>
            <person name="Dujon B."/>
            <person name="Souciet J.-L."/>
            <person name="Wincker P."/>
            <person name="Scholz U."/>
            <person name="Neuveglise N."/>
        </authorList>
    </citation>
    <scope>NUCLEOTIDE SEQUENCE</scope>
    <source>
        <strain evidence="4">LS3</strain>
    </source>
</reference>
<dbReference type="PROSITE" id="PS01066">
    <property type="entry name" value="UPP_SYNTHASE"/>
    <property type="match status" value="1"/>
</dbReference>
<dbReference type="PANTHER" id="PTHR10291:SF2">
    <property type="entry name" value="DEHYDRODOLICHYL DIPHOSPHATE SYNTHASE COMPLEX SUBUNIT SRT1"/>
    <property type="match status" value="1"/>
</dbReference>
<dbReference type="EMBL" id="HG937692">
    <property type="protein sequence ID" value="CDP36289.1"/>
    <property type="molecule type" value="Genomic_DNA"/>
</dbReference>
<organism evidence="4">
    <name type="scientific">Blastobotrys adeninivorans</name>
    <name type="common">Yeast</name>
    <name type="synonym">Arxula adeninivorans</name>
    <dbReference type="NCBI Taxonomy" id="409370"/>
    <lineage>
        <taxon>Eukaryota</taxon>
        <taxon>Fungi</taxon>
        <taxon>Dikarya</taxon>
        <taxon>Ascomycota</taxon>
        <taxon>Saccharomycotina</taxon>
        <taxon>Dipodascomycetes</taxon>
        <taxon>Dipodascales</taxon>
        <taxon>Trichomonascaceae</taxon>
        <taxon>Blastobotrys</taxon>
    </lineage>
</organism>
<dbReference type="PhylomeDB" id="A0A060T685"/>
<evidence type="ECO:0000256" key="3">
    <source>
        <dbReference type="RuleBase" id="RU363018"/>
    </source>
</evidence>
<evidence type="ECO:0000256" key="1">
    <source>
        <dbReference type="ARBA" id="ARBA00022679"/>
    </source>
</evidence>
<comment type="similarity">
    <text evidence="3">Belongs to the UPP synthase family.</text>
</comment>
<sequence>MSGLIKWVVNFPAPQYASSFFQEVMVKVLRTGPLPRHIAFVMDGNRRFAKKNNIPLREGHVAGFDSLLHILEFCNQLGVEVITVYAFSIENFNRPKKEVDTLMDLVRSKIVDISGQSDFARKTDIRIRVLGDRSLLDRDILDAIEKAESSTKENSGMVVNVCFPYTTRNDITHAIRNLAEKVHNNALEIDGIDVDAFQKELYTTNNPPLDILVRTSGATRLSDFMLWECNTNCHIEIVDELWPDFGVWDLYRIIIKWSYQRTLEFKNLEVIQAKRLLPPPPPVVSVTEVEKARAIQAPN</sequence>
<protein>
    <recommendedName>
        <fullName evidence="3">Alkyl transferase</fullName>
        <ecNumber evidence="3">2.5.1.-</ecNumber>
    </recommendedName>
</protein>
<dbReference type="AlphaFoldDB" id="A0A060T685"/>
<dbReference type="GO" id="GO:0016094">
    <property type="term" value="P:polyprenol biosynthetic process"/>
    <property type="evidence" value="ECO:0007669"/>
    <property type="project" value="TreeGrafter"/>
</dbReference>
<keyword evidence="1 3" id="KW-0808">Transferase</keyword>
<dbReference type="NCBIfam" id="TIGR00055">
    <property type="entry name" value="uppS"/>
    <property type="match status" value="1"/>
</dbReference>
<dbReference type="GO" id="GO:1904423">
    <property type="term" value="C:dehydrodolichyl diphosphate synthase complex"/>
    <property type="evidence" value="ECO:0007669"/>
    <property type="project" value="TreeGrafter"/>
</dbReference>
<dbReference type="InterPro" id="IPR018520">
    <property type="entry name" value="UPP_synth-like_CS"/>
</dbReference>
<dbReference type="HAMAP" id="MF_01139">
    <property type="entry name" value="ISPT"/>
    <property type="match status" value="1"/>
</dbReference>
<dbReference type="SUPFAM" id="SSF64005">
    <property type="entry name" value="Undecaprenyl diphosphate synthase"/>
    <property type="match status" value="1"/>
</dbReference>
<accession>A0A060T685</accession>
<dbReference type="GO" id="GO:0005783">
    <property type="term" value="C:endoplasmic reticulum"/>
    <property type="evidence" value="ECO:0007669"/>
    <property type="project" value="TreeGrafter"/>
</dbReference>
<reference evidence="4" key="1">
    <citation type="submission" date="2014-02" db="EMBL/GenBank/DDBJ databases">
        <authorList>
            <person name="Genoscope - CEA"/>
        </authorList>
    </citation>
    <scope>NUCLEOTIDE SEQUENCE</scope>
    <source>
        <strain evidence="4">LS3</strain>
    </source>
</reference>